<dbReference type="Gene3D" id="3.30.420.10">
    <property type="entry name" value="Ribonuclease H-like superfamily/Ribonuclease H"/>
    <property type="match status" value="3"/>
</dbReference>
<organism evidence="3">
    <name type="scientific">Fagus sylvatica</name>
    <name type="common">Beechnut</name>
    <dbReference type="NCBI Taxonomy" id="28930"/>
    <lineage>
        <taxon>Eukaryota</taxon>
        <taxon>Viridiplantae</taxon>
        <taxon>Streptophyta</taxon>
        <taxon>Embryophyta</taxon>
        <taxon>Tracheophyta</taxon>
        <taxon>Spermatophyta</taxon>
        <taxon>Magnoliopsida</taxon>
        <taxon>eudicotyledons</taxon>
        <taxon>Gunneridae</taxon>
        <taxon>Pentapetalae</taxon>
        <taxon>rosids</taxon>
        <taxon>fabids</taxon>
        <taxon>Fagales</taxon>
        <taxon>Fagaceae</taxon>
        <taxon>Fagus</taxon>
    </lineage>
</organism>
<dbReference type="Pfam" id="PF13456">
    <property type="entry name" value="RVT_3"/>
    <property type="match status" value="1"/>
</dbReference>
<dbReference type="GO" id="GO:0003676">
    <property type="term" value="F:nucleic acid binding"/>
    <property type="evidence" value="ECO:0007669"/>
    <property type="project" value="InterPro"/>
</dbReference>
<dbReference type="EMBL" id="OIVN01002691">
    <property type="protein sequence ID" value="SPD05709.1"/>
    <property type="molecule type" value="Genomic_DNA"/>
</dbReference>
<dbReference type="GO" id="GO:0004523">
    <property type="term" value="F:RNA-DNA hybrid ribonuclease activity"/>
    <property type="evidence" value="ECO:0007669"/>
    <property type="project" value="InterPro"/>
</dbReference>
<evidence type="ECO:0000259" key="2">
    <source>
        <dbReference type="Pfam" id="PF13456"/>
    </source>
</evidence>
<protein>
    <recommendedName>
        <fullName evidence="2">RNase H type-1 domain-containing protein</fullName>
    </recommendedName>
</protein>
<feature type="compositionally biased region" description="Basic and acidic residues" evidence="1">
    <location>
        <begin position="26"/>
        <end position="36"/>
    </location>
</feature>
<reference evidence="3" key="1">
    <citation type="submission" date="2018-02" db="EMBL/GenBank/DDBJ databases">
        <authorList>
            <person name="Cohen D.B."/>
            <person name="Kent A.D."/>
        </authorList>
    </citation>
    <scope>NUCLEOTIDE SEQUENCE</scope>
</reference>
<dbReference type="InterPro" id="IPR021109">
    <property type="entry name" value="Peptidase_aspartic_dom_sf"/>
</dbReference>
<dbReference type="InterPro" id="IPR012337">
    <property type="entry name" value="RNaseH-like_sf"/>
</dbReference>
<evidence type="ECO:0000313" key="3">
    <source>
        <dbReference type="EMBL" id="SPD05709.1"/>
    </source>
</evidence>
<dbReference type="InterPro" id="IPR036397">
    <property type="entry name" value="RNaseH_sf"/>
</dbReference>
<evidence type="ECO:0000256" key="1">
    <source>
        <dbReference type="SAM" id="MobiDB-lite"/>
    </source>
</evidence>
<dbReference type="CDD" id="cd09279">
    <property type="entry name" value="RNase_HI_like"/>
    <property type="match status" value="1"/>
</dbReference>
<dbReference type="SUPFAM" id="SSF53098">
    <property type="entry name" value="Ribonuclease H-like"/>
    <property type="match status" value="2"/>
</dbReference>
<sequence length="667" mass="74730">MYRSSDRNTFPLPATSSLVPKSKSQRASEERVKDCNTKSLEQFIKVEEDGGHASVVPSEDPIRPVNSKPPTRTNQVPKVTPNPTSFAAPPFKAFQTVFKEPIYKIMNKIKAGEKTGRPINFREPQLPHNDPLVITLRIGNFDVKRVLIDQGSFAEVMYQEIYEKLGLGGSDLTSFTTPVFGFSGESVVPQGKTTFLVLAGLINLQTKFIVVKALSLYNAIIRRDWLHKMRAIPSTLHQKQRFPTRDGIMECYALEEGEIVAEKEPEKCIIKFQIGNPKMPEVGPTEVGDNNGGGREIIGCWRHSGSSTPNLAVQHNGGSLGVEYKPRTTIKGQILADFIAEFQGKRGMCEPAISSELRFSTETTDWKLFVDGASNSKGSGAGAVLISPDGLILKQAMRLGFPASNNKAEYEAMLVGLRSSRRLGADRLQVFYDSQLVANQISVEYQARDERMSAYLLTIRVLLDGFESTWVEQIGLWCTEQYRRVTGGHTCRVTLSDMYESATSAIDIVGPLPQAPRNKRFLIVTIDYFTKWIEAEPLSHIRDVDAKRFLWKTFSLAYPQANGQAEISNKVFMDGIKKRLEQVKGKWVEELPSVMWTHRTTKRWSMGETHFALAYGVEAVILLEVGLPITRTTEFDVEGNEGNLRKDLDLLEERCDMATIRLASYQQ</sequence>
<accession>A0A2N9H259</accession>
<dbReference type="Gene3D" id="2.40.70.10">
    <property type="entry name" value="Acid Proteases"/>
    <property type="match status" value="1"/>
</dbReference>
<dbReference type="PANTHER" id="PTHR48475:SF2">
    <property type="entry name" value="RIBONUCLEASE H"/>
    <property type="match status" value="1"/>
</dbReference>
<proteinExistence type="predicted"/>
<feature type="domain" description="RNase H type-1" evidence="2">
    <location>
        <begin position="370"/>
        <end position="471"/>
    </location>
</feature>
<name>A0A2N9H259_FAGSY</name>
<gene>
    <name evidence="3" type="ORF">FSB_LOCUS33591</name>
</gene>
<dbReference type="CDD" id="cd00303">
    <property type="entry name" value="retropepsin_like"/>
    <property type="match status" value="1"/>
</dbReference>
<dbReference type="InterPro" id="IPR002156">
    <property type="entry name" value="RNaseH_domain"/>
</dbReference>
<feature type="compositionally biased region" description="Polar residues" evidence="1">
    <location>
        <begin position="68"/>
        <end position="84"/>
    </location>
</feature>
<feature type="region of interest" description="Disordered" evidence="1">
    <location>
        <begin position="1"/>
        <end position="84"/>
    </location>
</feature>
<dbReference type="AlphaFoldDB" id="A0A2N9H259"/>
<dbReference type="PANTHER" id="PTHR48475">
    <property type="entry name" value="RIBONUCLEASE H"/>
    <property type="match status" value="1"/>
</dbReference>